<evidence type="ECO:0008006" key="3">
    <source>
        <dbReference type="Google" id="ProtNLM"/>
    </source>
</evidence>
<gene>
    <name evidence="1" type="ORF">RXA29_19885</name>
</gene>
<organism evidence="1 2">
    <name type="scientific">Dickeya solani</name>
    <dbReference type="NCBI Taxonomy" id="1089444"/>
    <lineage>
        <taxon>Bacteria</taxon>
        <taxon>Pseudomonadati</taxon>
        <taxon>Pseudomonadota</taxon>
        <taxon>Gammaproteobacteria</taxon>
        <taxon>Enterobacterales</taxon>
        <taxon>Pectobacteriaceae</taxon>
        <taxon>Dickeya</taxon>
    </lineage>
</organism>
<evidence type="ECO:0000313" key="1">
    <source>
        <dbReference type="EMBL" id="WOA52111.1"/>
    </source>
</evidence>
<dbReference type="EMBL" id="CP136339">
    <property type="protein sequence ID" value="WOA52111.1"/>
    <property type="molecule type" value="Genomic_DNA"/>
</dbReference>
<protein>
    <recommendedName>
        <fullName evidence="3">GIY-YIG domain-containing protein</fullName>
    </recommendedName>
</protein>
<dbReference type="Proteomes" id="UP001304423">
    <property type="component" value="Chromosome"/>
</dbReference>
<proteinExistence type="predicted"/>
<dbReference type="RefSeq" id="WP_316392585.1">
    <property type="nucleotide sequence ID" value="NZ_CP136339.1"/>
</dbReference>
<reference evidence="1" key="1">
    <citation type="submission" date="2023-10" db="EMBL/GenBank/DDBJ databases">
        <title>Clonality and diversity in the soft rot Dickeya solani phytopathogen.</title>
        <authorList>
            <person name="Pedron J."/>
            <person name="Van Gijsegem F."/>
            <person name="Portier P."/>
            <person name="Taghouti G."/>
        </authorList>
    </citation>
    <scope>NUCLEOTIDE SEQUENCE</scope>
    <source>
        <strain evidence="1">CFBP5647</strain>
    </source>
</reference>
<dbReference type="AlphaFoldDB" id="A0AAX4EYI8"/>
<evidence type="ECO:0000313" key="2">
    <source>
        <dbReference type="Proteomes" id="UP001304423"/>
    </source>
</evidence>
<name>A0AAX4EYI8_9GAMM</name>
<sequence>MKLDTNISLIEVEQNTSDIYIPLQAWFEGRKFLSHRFFCQNGSDNPSSDWGTWLSIQECCPLHQVNSLNWIGLHEARKNTDSFLENVKSEFNGKFPFSIHGEEREIIEKKIGIPPKPSLPIYLISCSDMDDTNEHIVYIGKTVNSKRFIGGHSAALKLLDPKYNNMKKRIYRATPWFYDGKEYISLDWINPTSLAIELLDFIESHLIYNLKPELNTSKKKNEDTRYSFYLHIQNFLSTGFLNDKFL</sequence>
<accession>A0AAX4EYI8</accession>